<dbReference type="eggNOG" id="KOG0118">
    <property type="taxonomic scope" value="Eukaryota"/>
</dbReference>
<evidence type="ECO:0000313" key="6">
    <source>
        <dbReference type="Proteomes" id="UP000030645"/>
    </source>
</evidence>
<feature type="compositionally biased region" description="Basic and acidic residues" evidence="3">
    <location>
        <begin position="182"/>
        <end position="230"/>
    </location>
</feature>
<dbReference type="InterPro" id="IPR012677">
    <property type="entry name" value="Nucleotide-bd_a/b_plait_sf"/>
</dbReference>
<dbReference type="PANTHER" id="PTHR48024">
    <property type="entry name" value="GEO13361P1-RELATED"/>
    <property type="match status" value="1"/>
</dbReference>
<dbReference type="InterPro" id="IPR050886">
    <property type="entry name" value="RNA-binding_reg"/>
</dbReference>
<name>W9RXJ8_9ROSA</name>
<feature type="region of interest" description="Disordered" evidence="3">
    <location>
        <begin position="125"/>
        <end position="230"/>
    </location>
</feature>
<keyword evidence="1 2" id="KW-0694">RNA-binding</keyword>
<organism evidence="5 6">
    <name type="scientific">Morus notabilis</name>
    <dbReference type="NCBI Taxonomy" id="981085"/>
    <lineage>
        <taxon>Eukaryota</taxon>
        <taxon>Viridiplantae</taxon>
        <taxon>Streptophyta</taxon>
        <taxon>Embryophyta</taxon>
        <taxon>Tracheophyta</taxon>
        <taxon>Spermatophyta</taxon>
        <taxon>Magnoliopsida</taxon>
        <taxon>eudicotyledons</taxon>
        <taxon>Gunneridae</taxon>
        <taxon>Pentapetalae</taxon>
        <taxon>rosids</taxon>
        <taxon>fabids</taxon>
        <taxon>Rosales</taxon>
        <taxon>Moraceae</taxon>
        <taxon>Moreae</taxon>
        <taxon>Morus</taxon>
    </lineage>
</organism>
<dbReference type="PROSITE" id="PS50102">
    <property type="entry name" value="RRM"/>
    <property type="match status" value="1"/>
</dbReference>
<dbReference type="AlphaFoldDB" id="W9RXJ8"/>
<evidence type="ECO:0000256" key="3">
    <source>
        <dbReference type="SAM" id="MobiDB-lite"/>
    </source>
</evidence>
<dbReference type="SMART" id="SM00360">
    <property type="entry name" value="RRM"/>
    <property type="match status" value="1"/>
</dbReference>
<dbReference type="Pfam" id="PF00076">
    <property type="entry name" value="RRM_1"/>
    <property type="match status" value="1"/>
</dbReference>
<dbReference type="CDD" id="cd00590">
    <property type="entry name" value="RRM_SF"/>
    <property type="match status" value="1"/>
</dbReference>
<evidence type="ECO:0000313" key="5">
    <source>
        <dbReference type="EMBL" id="EXB76262.1"/>
    </source>
</evidence>
<dbReference type="EMBL" id="KE344715">
    <property type="protein sequence ID" value="EXB76262.1"/>
    <property type="molecule type" value="Genomic_DNA"/>
</dbReference>
<dbReference type="PANTHER" id="PTHR48024:SF56">
    <property type="entry name" value="HETEROGENEOUS NUCLEAR RIBONUCLEOPROTEIN A0"/>
    <property type="match status" value="1"/>
</dbReference>
<accession>W9RXJ8</accession>
<dbReference type="InterPro" id="IPR000504">
    <property type="entry name" value="RRM_dom"/>
</dbReference>
<dbReference type="FunFam" id="3.30.70.330:FF:000539">
    <property type="entry name" value="RNA-binding (RRM/RBD/RNP motifs) family protein"/>
    <property type="match status" value="1"/>
</dbReference>
<proteinExistence type="predicted"/>
<dbReference type="GO" id="GO:0003723">
    <property type="term" value="F:RNA binding"/>
    <property type="evidence" value="ECO:0007669"/>
    <property type="project" value="UniProtKB-UniRule"/>
</dbReference>
<protein>
    <submittedName>
        <fullName evidence="5">Cold-inducible RNA-binding protein B</fullName>
    </submittedName>
</protein>
<evidence type="ECO:0000256" key="1">
    <source>
        <dbReference type="ARBA" id="ARBA00022884"/>
    </source>
</evidence>
<evidence type="ECO:0000256" key="2">
    <source>
        <dbReference type="PROSITE-ProRule" id="PRU00176"/>
    </source>
</evidence>
<dbReference type="InterPro" id="IPR035979">
    <property type="entry name" value="RBD_domain_sf"/>
</dbReference>
<gene>
    <name evidence="5" type="ORF">L484_025617</name>
</gene>
<dbReference type="STRING" id="981085.W9RXJ8"/>
<reference evidence="6" key="1">
    <citation type="submission" date="2013-01" db="EMBL/GenBank/DDBJ databases">
        <title>Draft Genome Sequence of a Mulberry Tree, Morus notabilis C.K. Schneid.</title>
        <authorList>
            <person name="He N."/>
            <person name="Zhao S."/>
        </authorList>
    </citation>
    <scope>NUCLEOTIDE SEQUENCE</scope>
</reference>
<sequence length="230" mass="27297">MTIDDESSIYVGGLPYDASEDSIRRVFEFYGSVVAVKIINDRGTRGKCYGFVTFTNPRSAIDAMDEMDGRTIGGRVVRVNGVRTRGGRSNFDGESYRHDFESGRDWNRGRDRERDRDQERDYDHNIERYRDRSGERSRDRDRSRDYDQERERGYEQVYDHDQTRDSLFDRDRDQDRDVEDAGLEHNRSRNRNWDRDRGLDPEGEGEMDRTNGHDKLIEMDRDKNSRKWNG</sequence>
<dbReference type="SUPFAM" id="SSF54928">
    <property type="entry name" value="RNA-binding domain, RBD"/>
    <property type="match status" value="1"/>
</dbReference>
<keyword evidence="6" id="KW-1185">Reference proteome</keyword>
<evidence type="ECO:0000259" key="4">
    <source>
        <dbReference type="PROSITE" id="PS50102"/>
    </source>
</evidence>
<dbReference type="Proteomes" id="UP000030645">
    <property type="component" value="Unassembled WGS sequence"/>
</dbReference>
<feature type="domain" description="RRM" evidence="4">
    <location>
        <begin position="7"/>
        <end position="84"/>
    </location>
</feature>
<dbReference type="GO" id="GO:0005634">
    <property type="term" value="C:nucleus"/>
    <property type="evidence" value="ECO:0007669"/>
    <property type="project" value="TreeGrafter"/>
</dbReference>
<dbReference type="Gene3D" id="3.30.70.330">
    <property type="match status" value="1"/>
</dbReference>
<feature type="compositionally biased region" description="Basic and acidic residues" evidence="3">
    <location>
        <begin position="125"/>
        <end position="175"/>
    </location>
</feature>
<dbReference type="GO" id="GO:0005739">
    <property type="term" value="C:mitochondrion"/>
    <property type="evidence" value="ECO:0007669"/>
    <property type="project" value="TreeGrafter"/>
</dbReference>